<name>A0A9P8EQ02_AURME</name>
<evidence type="ECO:0000313" key="3">
    <source>
        <dbReference type="Proteomes" id="UP000779574"/>
    </source>
</evidence>
<organism evidence="2 3">
    <name type="scientific">Aureobasidium melanogenum</name>
    <name type="common">Aureobasidium pullulans var. melanogenum</name>
    <dbReference type="NCBI Taxonomy" id="46634"/>
    <lineage>
        <taxon>Eukaryota</taxon>
        <taxon>Fungi</taxon>
        <taxon>Dikarya</taxon>
        <taxon>Ascomycota</taxon>
        <taxon>Pezizomycotina</taxon>
        <taxon>Dothideomycetes</taxon>
        <taxon>Dothideomycetidae</taxon>
        <taxon>Dothideales</taxon>
        <taxon>Saccotheciaceae</taxon>
        <taxon>Aureobasidium</taxon>
    </lineage>
</organism>
<dbReference type="AlphaFoldDB" id="A0A9P8EQ02"/>
<gene>
    <name evidence="2" type="ORF">KCU76_g4769</name>
</gene>
<dbReference type="Proteomes" id="UP000779574">
    <property type="component" value="Unassembled WGS sequence"/>
</dbReference>
<feature type="compositionally biased region" description="Basic and acidic residues" evidence="1">
    <location>
        <begin position="372"/>
        <end position="381"/>
    </location>
</feature>
<evidence type="ECO:0000313" key="2">
    <source>
        <dbReference type="EMBL" id="KAG9695054.1"/>
    </source>
</evidence>
<feature type="compositionally biased region" description="Basic and acidic residues" evidence="1">
    <location>
        <begin position="334"/>
        <end position="347"/>
    </location>
</feature>
<feature type="region of interest" description="Disordered" evidence="1">
    <location>
        <begin position="334"/>
        <end position="415"/>
    </location>
</feature>
<protein>
    <submittedName>
        <fullName evidence="2">Uncharacterized protein</fullName>
    </submittedName>
</protein>
<evidence type="ECO:0000256" key="1">
    <source>
        <dbReference type="SAM" id="MobiDB-lite"/>
    </source>
</evidence>
<reference evidence="2" key="1">
    <citation type="journal article" date="2021" name="J Fungi (Basel)">
        <title>Virulence traits and population genomics of the black yeast Aureobasidium melanogenum.</title>
        <authorList>
            <person name="Cernosa A."/>
            <person name="Sun X."/>
            <person name="Gostincar C."/>
            <person name="Fang C."/>
            <person name="Gunde-Cimerman N."/>
            <person name="Song Z."/>
        </authorList>
    </citation>
    <scope>NUCLEOTIDE SEQUENCE</scope>
    <source>
        <strain evidence="2">EXF-9911</strain>
    </source>
</reference>
<accession>A0A9P8EQ02</accession>
<dbReference type="EMBL" id="JAHFXF010000142">
    <property type="protein sequence ID" value="KAG9695054.1"/>
    <property type="molecule type" value="Genomic_DNA"/>
</dbReference>
<sequence length="781" mass="85722">MSDSGREALGMLERINRELRGAISASLPCAYEQYLCISMPGTIIDTRLGGSYIPEGERATADVRNMIQVNEAMLTDSMVPLDKVMLGPTGKSVSRSYYTALDMLVPRKTDIGSVDVESDFSAESQSKYSQAMRFLRSKESILTPESEITGSRVDLAKDKAIGMGIQGTVVDRYVEKQLAWSVARGKWDAVRAMAGEARESRPDAQTAAAFSARQKDIKRAQGELHARWMDWVVNGDKFRVDYCFALVDRDSIMARIERGKEATRDAMLTSIDGTEWAQVTLEPKNWATLCRKKALAWADRNPVDVEFLQMRLENLKKMKASYEAYRTTFLDRPIINKDKPKDGKDTAGNKALQTDLGASGSKTVPDPSDSDQEMHKPKDETDMAGNKALQTDLVPAIGTSGSKTVPEPSDPEQEMQEALQEIYLNESLIHERKKAEPDADTSQAKVALVQAKEKWLAASQKLSSVRTRADVSRLEGDGLRTMNTKIESHIAELTAQIRSLESRLAQASPGATNMVMGVKGDKIVRANDIGAEDSHTRGEDKGADAWTKITFDVRNDSDSSSMKEANLGGSFNAEVGNWLASVKAQSTFSKSSRQLESTMSSCSVSGSFSAMLVNIRRPWLHAELFQDFDIDIPDGTKLSPGARIMREWIDSGSDAENTHNRTNYGKFPAYPTAFIVAADTVLEFKSDHATSNEMMSSLQTDSSIQASYGPWGLKAGASAKTDNKESAQRMSVQGESLRIEFQAPQIVGWVSEILPQLPRGVDGKPAGGLNAPPNMAFRANL</sequence>
<feature type="non-terminal residue" evidence="2">
    <location>
        <position position="781"/>
    </location>
</feature>
<comment type="caution">
    <text evidence="2">The sequence shown here is derived from an EMBL/GenBank/DDBJ whole genome shotgun (WGS) entry which is preliminary data.</text>
</comment>
<dbReference type="OrthoDB" id="3261350at2759"/>
<proteinExistence type="predicted"/>
<reference evidence="2" key="2">
    <citation type="submission" date="2021-08" db="EMBL/GenBank/DDBJ databases">
        <authorList>
            <person name="Gostincar C."/>
            <person name="Sun X."/>
            <person name="Song Z."/>
            <person name="Gunde-Cimerman N."/>
        </authorList>
    </citation>
    <scope>NUCLEOTIDE SEQUENCE</scope>
    <source>
        <strain evidence="2">EXF-9911</strain>
    </source>
</reference>